<dbReference type="RefSeq" id="WP_253886934.1">
    <property type="nucleotide sequence ID" value="NZ_BAAAVB010000013.1"/>
</dbReference>
<comment type="caution">
    <text evidence="1">The sequence shown here is derived from an EMBL/GenBank/DDBJ whole genome shotgun (WGS) entry which is preliminary data.</text>
</comment>
<gene>
    <name evidence="1" type="ORF">LV75_002451</name>
</gene>
<reference evidence="1 2" key="1">
    <citation type="submission" date="2022-06" db="EMBL/GenBank/DDBJ databases">
        <title>Genomic Encyclopedia of Archaeal and Bacterial Type Strains, Phase II (KMG-II): from individual species to whole genera.</title>
        <authorList>
            <person name="Goeker M."/>
        </authorList>
    </citation>
    <scope>NUCLEOTIDE SEQUENCE [LARGE SCALE GENOMIC DNA]</scope>
    <source>
        <strain evidence="1 2">DSM 44255</strain>
    </source>
</reference>
<proteinExistence type="predicted"/>
<organism evidence="1 2">
    <name type="scientific">Actinokineospora diospyrosa</name>
    <dbReference type="NCBI Taxonomy" id="103728"/>
    <lineage>
        <taxon>Bacteria</taxon>
        <taxon>Bacillati</taxon>
        <taxon>Actinomycetota</taxon>
        <taxon>Actinomycetes</taxon>
        <taxon>Pseudonocardiales</taxon>
        <taxon>Pseudonocardiaceae</taxon>
        <taxon>Actinokineospora</taxon>
    </lineage>
</organism>
<dbReference type="Proteomes" id="UP001205185">
    <property type="component" value="Unassembled WGS sequence"/>
</dbReference>
<evidence type="ECO:0000313" key="2">
    <source>
        <dbReference type="Proteomes" id="UP001205185"/>
    </source>
</evidence>
<name>A0ABT1IBD0_9PSEU</name>
<protein>
    <submittedName>
        <fullName evidence="1">Uncharacterized protein</fullName>
    </submittedName>
</protein>
<keyword evidence="2" id="KW-1185">Reference proteome</keyword>
<dbReference type="EMBL" id="JAMTCO010000006">
    <property type="protein sequence ID" value="MCP2269950.1"/>
    <property type="molecule type" value="Genomic_DNA"/>
</dbReference>
<accession>A0ABT1IBD0</accession>
<evidence type="ECO:0000313" key="1">
    <source>
        <dbReference type="EMBL" id="MCP2269950.1"/>
    </source>
</evidence>
<sequence>MRPVWAERLDEGFDQHLRTHHESLATTLGDISPVAFACAVWRLAGPPTADPGYLHRHPRVLTAVFTPSAWDGTLTASATLAAPWPAAIAWPRDWVADRGWRDWPSLFGQYVDPTARDIAAVPHLRSTLLVEAPVPFTDLPPAPESAAAVPEAARLALAVLVREASALLTPILTRLDAATRPG</sequence>